<organism evidence="1 2">
    <name type="scientific">Bartonella doshiae</name>
    <dbReference type="NCBI Taxonomy" id="33044"/>
    <lineage>
        <taxon>Bacteria</taxon>
        <taxon>Pseudomonadati</taxon>
        <taxon>Pseudomonadota</taxon>
        <taxon>Alphaproteobacteria</taxon>
        <taxon>Hyphomicrobiales</taxon>
        <taxon>Bartonellaceae</taxon>
        <taxon>Bartonella</taxon>
    </lineage>
</organism>
<protein>
    <submittedName>
        <fullName evidence="1">Uncharacterized protein</fullName>
    </submittedName>
</protein>
<dbReference type="Proteomes" id="UP000254950">
    <property type="component" value="Unassembled WGS sequence"/>
</dbReference>
<evidence type="ECO:0000313" key="1">
    <source>
        <dbReference type="EMBL" id="SUV45540.1"/>
    </source>
</evidence>
<sequence length="144" mass="16742">MSLSKMPLSEEHNCSLPCFPQNILALDFLFSAISSVLSGFVRDDRLTRIRLLVKNITVFCNFHLFVVHVKYVNHTREICESLSFISRRHFSFVITVKSERRHVIMSPHYNKAVATQCCYMHMGLLCAYGLWSRMEFYPAWGQSS</sequence>
<gene>
    <name evidence="1" type="ORF">NCTC12862_01275</name>
</gene>
<proteinExistence type="predicted"/>
<accession>A0A380ZG51</accession>
<dbReference type="EMBL" id="UFTF01000001">
    <property type="protein sequence ID" value="SUV45540.1"/>
    <property type="molecule type" value="Genomic_DNA"/>
</dbReference>
<reference evidence="1 2" key="1">
    <citation type="submission" date="2018-06" db="EMBL/GenBank/DDBJ databases">
        <authorList>
            <consortium name="Pathogen Informatics"/>
            <person name="Doyle S."/>
        </authorList>
    </citation>
    <scope>NUCLEOTIDE SEQUENCE [LARGE SCALE GENOMIC DNA]</scope>
    <source>
        <strain evidence="1 2">NCTC12862</strain>
    </source>
</reference>
<name>A0A380ZG51_BARDO</name>
<dbReference type="AlphaFoldDB" id="A0A380ZG51"/>
<evidence type="ECO:0000313" key="2">
    <source>
        <dbReference type="Proteomes" id="UP000254950"/>
    </source>
</evidence>